<keyword evidence="4 9" id="KW-0812">Transmembrane</keyword>
<keyword evidence="5 8" id="KW-0133">Cell shape</keyword>
<dbReference type="RefSeq" id="WP_034223739.1">
    <property type="nucleotide sequence ID" value="NZ_AVCJ01000015.1"/>
</dbReference>
<dbReference type="OrthoDB" id="6647425at2"/>
<evidence type="ECO:0000256" key="7">
    <source>
        <dbReference type="ARBA" id="ARBA00023136"/>
    </source>
</evidence>
<dbReference type="InterPro" id="IPR026034">
    <property type="entry name" value="MreD_proteobac"/>
</dbReference>
<dbReference type="PANTHER" id="PTHR37484">
    <property type="entry name" value="ROD SHAPE-DETERMINING PROTEIN MRED"/>
    <property type="match status" value="1"/>
</dbReference>
<keyword evidence="8" id="KW-0997">Cell inner membrane</keyword>
<evidence type="ECO:0000313" key="10">
    <source>
        <dbReference type="EMBL" id="KFL36472.1"/>
    </source>
</evidence>
<feature type="transmembrane region" description="Helical" evidence="9">
    <location>
        <begin position="52"/>
        <end position="72"/>
    </location>
</feature>
<gene>
    <name evidence="10" type="ORF">N788_12980</name>
</gene>
<dbReference type="PATRIC" id="fig|1121014.3.peg.1662"/>
<dbReference type="PIRSF" id="PIRSF018472">
    <property type="entry name" value="MreD_proteobac"/>
    <property type="match status" value="1"/>
</dbReference>
<dbReference type="AlphaFoldDB" id="A0A087MHW9"/>
<evidence type="ECO:0000256" key="3">
    <source>
        <dbReference type="ARBA" id="ARBA00022475"/>
    </source>
</evidence>
<dbReference type="STRING" id="1121014.N788_12980"/>
<comment type="caution">
    <text evidence="10">The sequence shown here is derived from an EMBL/GenBank/DDBJ whole genome shotgun (WGS) entry which is preliminary data.</text>
</comment>
<keyword evidence="7 8" id="KW-0472">Membrane</keyword>
<evidence type="ECO:0000313" key="11">
    <source>
        <dbReference type="Proteomes" id="UP000029085"/>
    </source>
</evidence>
<reference evidence="10 11" key="2">
    <citation type="journal article" date="2015" name="Stand. Genomic Sci.">
        <title>High quality draft genomic sequence of Arenimonas donghaensis DSM 18148(T).</title>
        <authorList>
            <person name="Chen F."/>
            <person name="Wang H."/>
            <person name="Cao Y."/>
            <person name="Li X."/>
            <person name="Wang G."/>
        </authorList>
    </citation>
    <scope>NUCLEOTIDE SEQUENCE [LARGE SCALE GENOMIC DNA]</scope>
    <source>
        <strain evidence="10 11">HO3-R19</strain>
    </source>
</reference>
<comment type="subcellular location">
    <subcellularLocation>
        <location evidence="8">Cell inner membrane</location>
    </subcellularLocation>
    <subcellularLocation>
        <location evidence="1">Cell membrane</location>
        <topology evidence="1">Multi-pass membrane protein</topology>
    </subcellularLocation>
</comment>
<keyword evidence="3 8" id="KW-1003">Cell membrane</keyword>
<evidence type="ECO:0000256" key="6">
    <source>
        <dbReference type="ARBA" id="ARBA00022989"/>
    </source>
</evidence>
<dbReference type="EMBL" id="AVCJ01000015">
    <property type="protein sequence ID" value="KFL36472.1"/>
    <property type="molecule type" value="Genomic_DNA"/>
</dbReference>
<evidence type="ECO:0000256" key="9">
    <source>
        <dbReference type="SAM" id="Phobius"/>
    </source>
</evidence>
<protein>
    <recommendedName>
        <fullName evidence="8">Rod shape-determining protein MreD</fullName>
    </recommendedName>
</protein>
<keyword evidence="6 9" id="KW-1133">Transmembrane helix</keyword>
<reference evidence="11" key="1">
    <citation type="submission" date="2013-08" db="EMBL/GenBank/DDBJ databases">
        <title>Genome sequencing of Arenimonas donghaensis.</title>
        <authorList>
            <person name="Chen F."/>
            <person name="Wang G."/>
        </authorList>
    </citation>
    <scope>NUCLEOTIDE SEQUENCE [LARGE SCALE GENOMIC DNA]</scope>
    <source>
        <strain evidence="11">HO3-R19</strain>
    </source>
</reference>
<evidence type="ECO:0000256" key="5">
    <source>
        <dbReference type="ARBA" id="ARBA00022960"/>
    </source>
</evidence>
<dbReference type="NCBIfam" id="TIGR03426">
    <property type="entry name" value="shape_MreD"/>
    <property type="match status" value="1"/>
</dbReference>
<comment type="similarity">
    <text evidence="2 8">Belongs to the MreD family.</text>
</comment>
<organism evidence="10 11">
    <name type="scientific">Arenimonas donghaensis DSM 18148 = HO3-R19</name>
    <dbReference type="NCBI Taxonomy" id="1121014"/>
    <lineage>
        <taxon>Bacteria</taxon>
        <taxon>Pseudomonadati</taxon>
        <taxon>Pseudomonadota</taxon>
        <taxon>Gammaproteobacteria</taxon>
        <taxon>Lysobacterales</taxon>
        <taxon>Lysobacteraceae</taxon>
        <taxon>Arenimonas</taxon>
    </lineage>
</organism>
<dbReference type="GO" id="GO:0008360">
    <property type="term" value="P:regulation of cell shape"/>
    <property type="evidence" value="ECO:0007669"/>
    <property type="project" value="UniProtKB-UniRule"/>
</dbReference>
<feature type="transmembrane region" description="Helical" evidence="9">
    <location>
        <begin position="93"/>
        <end position="110"/>
    </location>
</feature>
<dbReference type="Pfam" id="PF04093">
    <property type="entry name" value="MreD"/>
    <property type="match status" value="1"/>
</dbReference>
<evidence type="ECO:0000256" key="8">
    <source>
        <dbReference type="PIRNR" id="PIRNR018472"/>
    </source>
</evidence>
<sequence length="162" mass="18028">MNRGPSGWLLYGGLFLALLLMVVPLPQGMDLARPYVLAMLLCYWLLETPDRVGLGTAFLAGLAADLVAGTLLGEQALRLVVMAFLVQRFRARLRFFPLWQQALAVFALLVNDRLVDQAIHAIAGDGLLPWASWLSPVLGFALWPWLFLLLDGLRLRTRDRAS</sequence>
<proteinExistence type="inferred from homology"/>
<dbReference type="Proteomes" id="UP000029085">
    <property type="component" value="Unassembled WGS sequence"/>
</dbReference>
<comment type="function">
    <text evidence="8">Involved in formation of the rod shape of the cell. May also contribute to regulation of formation of penicillin-binding proteins.</text>
</comment>
<evidence type="ECO:0000256" key="1">
    <source>
        <dbReference type="ARBA" id="ARBA00004651"/>
    </source>
</evidence>
<feature type="transmembrane region" description="Helical" evidence="9">
    <location>
        <begin position="130"/>
        <end position="150"/>
    </location>
</feature>
<dbReference type="InterPro" id="IPR007227">
    <property type="entry name" value="Cell_shape_determining_MreD"/>
</dbReference>
<dbReference type="PANTHER" id="PTHR37484:SF1">
    <property type="entry name" value="ROD SHAPE-DETERMINING PROTEIN MRED"/>
    <property type="match status" value="1"/>
</dbReference>
<keyword evidence="11" id="KW-1185">Reference proteome</keyword>
<dbReference type="GO" id="GO:0005886">
    <property type="term" value="C:plasma membrane"/>
    <property type="evidence" value="ECO:0007669"/>
    <property type="project" value="UniProtKB-SubCell"/>
</dbReference>
<accession>A0A087MHW9</accession>
<evidence type="ECO:0000256" key="2">
    <source>
        <dbReference type="ARBA" id="ARBA00007776"/>
    </source>
</evidence>
<evidence type="ECO:0000256" key="4">
    <source>
        <dbReference type="ARBA" id="ARBA00022692"/>
    </source>
</evidence>
<feature type="transmembrane region" description="Helical" evidence="9">
    <location>
        <begin position="6"/>
        <end position="23"/>
    </location>
</feature>
<name>A0A087MHW9_9GAMM</name>